<evidence type="ECO:0000256" key="2">
    <source>
        <dbReference type="SAM" id="SignalP"/>
    </source>
</evidence>
<evidence type="ECO:0000259" key="3">
    <source>
        <dbReference type="Pfam" id="PF22422"/>
    </source>
</evidence>
<gene>
    <name evidence="4" type="ORF">IV203_003232</name>
</gene>
<evidence type="ECO:0000256" key="1">
    <source>
        <dbReference type="SAM" id="MobiDB-lite"/>
    </source>
</evidence>
<reference evidence="4" key="2">
    <citation type="submission" date="2021-04" db="EMBL/GenBank/DDBJ databases">
        <authorList>
            <person name="Podell S."/>
        </authorList>
    </citation>
    <scope>NUCLEOTIDE SEQUENCE</scope>
    <source>
        <strain evidence="4">Hildebrandi</strain>
    </source>
</reference>
<sequence>MRVWGDFTFTAFVIVSLAELPPSDVTPKFEDPSSLLQRPHSIDTATYLQSERKSYPEFYVLDPKEYLSCFPTEQSFELAKRTAPFLDLPKVTYQDVLTAYYYRIRSYRNHIRKTDDDRFWIVTEFLPEVPWSGPFNTISAAAGHHILEGRWFWDAPEFVEDYVRFWYLGGGVSTSDDPKPQPHIATYTHWIYHATLRYALLWGIKQPSIRALLQTTLPQAADLFRSVYIDKYLTNSSRNAPYWNTTKRVCWRQDDGYDAMEVSVSGIGCRPTIAAVIWGEAQALVDAAFLMRNSDVKFSDGSLQGVIHEFSKWAAFSKQVILQQHWNFAMESFAVIPPPKGGMTASSTRHRKTERQPSQQRQQQSCDLQQIRVPNHLVNIRELLAFMPWYYPSMLKEGDINITAYARQFRWLLESTGEDGFTAKWGLRTVQRSTPCYNYSWEHGDCWNGPSWPYETSRVLTAASNLLSDYSNETVIASGMTPSIFEGLFLQYARQHTQTFAENDTAVPTGSGHVFENLHPDLGYWNNRALMYWRNDPNKNMGDDYNHSTFLDLVFGSWLGIRLLVGPSSPWLSMSPLIQAPYFAVDRIPYKGRVLSVVYDPSGNRYIAKGIRLKGFVVLLEGRVVANQSDIGPIVIETEPSFGV</sequence>
<proteinExistence type="predicted"/>
<dbReference type="AlphaFoldDB" id="A0A9K3PNG6"/>
<feature type="compositionally biased region" description="Low complexity" evidence="1">
    <location>
        <begin position="356"/>
        <end position="365"/>
    </location>
</feature>
<feature type="domain" description="Mannosylglycerate hydrolase MGH1-like glycoside hydrolase" evidence="3">
    <location>
        <begin position="136"/>
        <end position="548"/>
    </location>
</feature>
<protein>
    <submittedName>
        <fullName evidence="4">Coagulation factor 5/8 type domain containing protein</fullName>
    </submittedName>
</protein>
<evidence type="ECO:0000313" key="5">
    <source>
        <dbReference type="Proteomes" id="UP000693970"/>
    </source>
</evidence>
<comment type="caution">
    <text evidence="4">The sequence shown here is derived from an EMBL/GenBank/DDBJ whole genome shotgun (WGS) entry which is preliminary data.</text>
</comment>
<dbReference type="Pfam" id="PF22422">
    <property type="entry name" value="MGH1-like_GH"/>
    <property type="match status" value="1"/>
</dbReference>
<reference evidence="4" key="1">
    <citation type="journal article" date="2021" name="Sci. Rep.">
        <title>Diploid genomic architecture of Nitzschia inconspicua, an elite biomass production diatom.</title>
        <authorList>
            <person name="Oliver A."/>
            <person name="Podell S."/>
            <person name="Pinowska A."/>
            <person name="Traller J.C."/>
            <person name="Smith S.R."/>
            <person name="McClure R."/>
            <person name="Beliaev A."/>
            <person name="Bohutskyi P."/>
            <person name="Hill E.A."/>
            <person name="Rabines A."/>
            <person name="Zheng H."/>
            <person name="Allen L.Z."/>
            <person name="Kuo A."/>
            <person name="Grigoriev I.V."/>
            <person name="Allen A.E."/>
            <person name="Hazlebeck D."/>
            <person name="Allen E.E."/>
        </authorList>
    </citation>
    <scope>NUCLEOTIDE SEQUENCE</scope>
    <source>
        <strain evidence="4">Hildebrandi</strain>
    </source>
</reference>
<dbReference type="InterPro" id="IPR054491">
    <property type="entry name" value="MGH1-like_GH"/>
</dbReference>
<keyword evidence="5" id="KW-1185">Reference proteome</keyword>
<dbReference type="Proteomes" id="UP000693970">
    <property type="component" value="Unassembled WGS sequence"/>
</dbReference>
<dbReference type="EMBL" id="JAGRRH010000016">
    <property type="protein sequence ID" value="KAG7353877.1"/>
    <property type="molecule type" value="Genomic_DNA"/>
</dbReference>
<name>A0A9K3PNG6_9STRA</name>
<keyword evidence="2" id="KW-0732">Signal</keyword>
<evidence type="ECO:0000313" key="4">
    <source>
        <dbReference type="EMBL" id="KAG7353877.1"/>
    </source>
</evidence>
<feature type="region of interest" description="Disordered" evidence="1">
    <location>
        <begin position="341"/>
        <end position="365"/>
    </location>
</feature>
<accession>A0A9K3PNG6</accession>
<organism evidence="4 5">
    <name type="scientific">Nitzschia inconspicua</name>
    <dbReference type="NCBI Taxonomy" id="303405"/>
    <lineage>
        <taxon>Eukaryota</taxon>
        <taxon>Sar</taxon>
        <taxon>Stramenopiles</taxon>
        <taxon>Ochrophyta</taxon>
        <taxon>Bacillariophyta</taxon>
        <taxon>Bacillariophyceae</taxon>
        <taxon>Bacillariophycidae</taxon>
        <taxon>Bacillariales</taxon>
        <taxon>Bacillariaceae</taxon>
        <taxon>Nitzschia</taxon>
    </lineage>
</organism>
<feature type="chain" id="PRO_5039933968" evidence="2">
    <location>
        <begin position="19"/>
        <end position="644"/>
    </location>
</feature>
<feature type="signal peptide" evidence="2">
    <location>
        <begin position="1"/>
        <end position="18"/>
    </location>
</feature>
<dbReference type="OrthoDB" id="5382128at2759"/>